<evidence type="ECO:0000259" key="11">
    <source>
        <dbReference type="PROSITE" id="PS50893"/>
    </source>
</evidence>
<dbReference type="PANTHER" id="PTHR43394">
    <property type="entry name" value="ATP-DEPENDENT PERMEASE MDL1, MITOCHONDRIAL"/>
    <property type="match status" value="1"/>
</dbReference>
<evidence type="ECO:0000256" key="9">
    <source>
        <dbReference type="ARBA" id="ARBA00061644"/>
    </source>
</evidence>
<dbReference type="InterPro" id="IPR003439">
    <property type="entry name" value="ABC_transporter-like_ATP-bd"/>
</dbReference>
<feature type="transmembrane region" description="Helical" evidence="10">
    <location>
        <begin position="79"/>
        <end position="103"/>
    </location>
</feature>
<keyword evidence="7 10" id="KW-1133">Transmembrane helix</keyword>
<evidence type="ECO:0000256" key="1">
    <source>
        <dbReference type="ARBA" id="ARBA00004651"/>
    </source>
</evidence>
<dbReference type="SUPFAM" id="SSF90123">
    <property type="entry name" value="ABC transporter transmembrane region"/>
    <property type="match status" value="1"/>
</dbReference>
<sequence length="613" mass="64153">MRSAEQGPTTDATGRIAAASSLGVWATLRAGVRVSPELVDGIALTLVLAVVAAAGRVVVPVAVQQAIDTGFGGAGGVDVGRVVVLVLLAGGLLVLAGACSTVVNVRLFRSTEAGLATLRVRAFRHVHDLSVLTQNTERRGALVSRVTSDVDTISTFVQWGGVMLLVSTLQVTAATVLMALYSWPLAIVVWLAFLPLALVLGPAQRRVGAAYAVVRERMGAMLGAISESVVGAETIRAYGASDRTRRRVDAAVAGHQEAAVRAQVRVATVFASGTLVANLVLAVVVVVGTFLGLAGEVTIGKLLAFLFLVQLFTGPVQMATEVLNEMQNAVAGWRRVLAVLETPLDVVDPTDGVESPRGPASVELRGVSYSYPGGPPVLRDVDLVLPARTRVAIVGRTGSGKTTLARLVVRLMDPTEGQVLLDGVDLRRLTLASLRERVVMVPQEGFLFDGTLAQNIAYGLRSGSAAEGDELTPQSRAAVAAAVEELGLTEWVRTRPQGLDSPVGQRGESLSAGERQLVALARAHLAGADLLVLDEATSAVDPVAEVRIARALESLTEGRSTITIAHRLSTAESSDLVVVVDEGRVVEVGRHDELVAADGVYAGMHAAWIAQTR</sequence>
<evidence type="ECO:0000256" key="7">
    <source>
        <dbReference type="ARBA" id="ARBA00022989"/>
    </source>
</evidence>
<evidence type="ECO:0000313" key="13">
    <source>
        <dbReference type="EMBL" id="NKX93461.1"/>
    </source>
</evidence>
<keyword evidence="4 10" id="KW-0812">Transmembrane</keyword>
<evidence type="ECO:0000256" key="2">
    <source>
        <dbReference type="ARBA" id="ARBA00022448"/>
    </source>
</evidence>
<feature type="transmembrane region" description="Helical" evidence="10">
    <location>
        <begin position="156"/>
        <end position="177"/>
    </location>
</feature>
<evidence type="ECO:0000256" key="3">
    <source>
        <dbReference type="ARBA" id="ARBA00022475"/>
    </source>
</evidence>
<comment type="caution">
    <text evidence="13">The sequence shown here is derived from an EMBL/GenBank/DDBJ whole genome shotgun (WGS) entry which is preliminary data.</text>
</comment>
<protein>
    <submittedName>
        <fullName evidence="13">ABC transporter ATP-binding protein</fullName>
    </submittedName>
</protein>
<feature type="transmembrane region" description="Helical" evidence="10">
    <location>
        <begin position="269"/>
        <end position="293"/>
    </location>
</feature>
<dbReference type="GO" id="GO:0005524">
    <property type="term" value="F:ATP binding"/>
    <property type="evidence" value="ECO:0007669"/>
    <property type="project" value="UniProtKB-KW"/>
</dbReference>
<comment type="similarity">
    <text evidence="9">Belongs to the ABC transporter superfamily. Lipid exporter (TC 3.A.1.106) family.</text>
</comment>
<dbReference type="EMBL" id="JAAXOW010000002">
    <property type="protein sequence ID" value="NKX93461.1"/>
    <property type="molecule type" value="Genomic_DNA"/>
</dbReference>
<feature type="transmembrane region" description="Helical" evidence="10">
    <location>
        <begin position="38"/>
        <end position="59"/>
    </location>
</feature>
<dbReference type="FunFam" id="3.40.50.300:FF:000299">
    <property type="entry name" value="ABC transporter ATP-binding protein/permease"/>
    <property type="match status" value="1"/>
</dbReference>
<dbReference type="GO" id="GO:0016887">
    <property type="term" value="F:ATP hydrolysis activity"/>
    <property type="evidence" value="ECO:0007669"/>
    <property type="project" value="InterPro"/>
</dbReference>
<dbReference type="SUPFAM" id="SSF52540">
    <property type="entry name" value="P-loop containing nucleoside triphosphate hydrolases"/>
    <property type="match status" value="1"/>
</dbReference>
<keyword evidence="8 10" id="KW-0472">Membrane</keyword>
<dbReference type="PANTHER" id="PTHR43394:SF1">
    <property type="entry name" value="ATP-BINDING CASSETTE SUB-FAMILY B MEMBER 10, MITOCHONDRIAL"/>
    <property type="match status" value="1"/>
</dbReference>
<keyword evidence="5" id="KW-0547">Nucleotide-binding</keyword>
<dbReference type="PROSITE" id="PS50929">
    <property type="entry name" value="ABC_TM1F"/>
    <property type="match status" value="1"/>
</dbReference>
<dbReference type="InterPro" id="IPR011527">
    <property type="entry name" value="ABC1_TM_dom"/>
</dbReference>
<dbReference type="Gene3D" id="3.40.50.300">
    <property type="entry name" value="P-loop containing nucleotide triphosphate hydrolases"/>
    <property type="match status" value="1"/>
</dbReference>
<dbReference type="GO" id="GO:0015421">
    <property type="term" value="F:ABC-type oligopeptide transporter activity"/>
    <property type="evidence" value="ECO:0007669"/>
    <property type="project" value="TreeGrafter"/>
</dbReference>
<feature type="domain" description="ABC transporter" evidence="11">
    <location>
        <begin position="362"/>
        <end position="607"/>
    </location>
</feature>
<name>A0A9X5FBL9_9MICO</name>
<keyword evidence="14" id="KW-1185">Reference proteome</keyword>
<evidence type="ECO:0000256" key="8">
    <source>
        <dbReference type="ARBA" id="ARBA00023136"/>
    </source>
</evidence>
<dbReference type="Pfam" id="PF00664">
    <property type="entry name" value="ABC_membrane"/>
    <property type="match status" value="1"/>
</dbReference>
<evidence type="ECO:0000256" key="6">
    <source>
        <dbReference type="ARBA" id="ARBA00022840"/>
    </source>
</evidence>
<comment type="subcellular location">
    <subcellularLocation>
        <location evidence="1">Cell membrane</location>
        <topology evidence="1">Multi-pass membrane protein</topology>
    </subcellularLocation>
</comment>
<dbReference type="InterPro" id="IPR027417">
    <property type="entry name" value="P-loop_NTPase"/>
</dbReference>
<evidence type="ECO:0000256" key="4">
    <source>
        <dbReference type="ARBA" id="ARBA00022692"/>
    </source>
</evidence>
<dbReference type="AlphaFoldDB" id="A0A9X5FBL9"/>
<feature type="transmembrane region" description="Helical" evidence="10">
    <location>
        <begin position="183"/>
        <end position="201"/>
    </location>
</feature>
<keyword evidence="3" id="KW-1003">Cell membrane</keyword>
<dbReference type="Proteomes" id="UP000774283">
    <property type="component" value="Unassembled WGS sequence"/>
</dbReference>
<evidence type="ECO:0000256" key="5">
    <source>
        <dbReference type="ARBA" id="ARBA00022741"/>
    </source>
</evidence>
<proteinExistence type="inferred from homology"/>
<evidence type="ECO:0000259" key="12">
    <source>
        <dbReference type="PROSITE" id="PS50929"/>
    </source>
</evidence>
<evidence type="ECO:0000256" key="10">
    <source>
        <dbReference type="SAM" id="Phobius"/>
    </source>
</evidence>
<organism evidence="13 14">
    <name type="scientific">Sanguibacter hominis ATCC BAA-789</name>
    <dbReference type="NCBI Taxonomy" id="1312740"/>
    <lineage>
        <taxon>Bacteria</taxon>
        <taxon>Bacillati</taxon>
        <taxon>Actinomycetota</taxon>
        <taxon>Actinomycetes</taxon>
        <taxon>Micrococcales</taxon>
        <taxon>Sanguibacteraceae</taxon>
        <taxon>Sanguibacter</taxon>
    </lineage>
</organism>
<dbReference type="GO" id="GO:0005886">
    <property type="term" value="C:plasma membrane"/>
    <property type="evidence" value="ECO:0007669"/>
    <property type="project" value="UniProtKB-SubCell"/>
</dbReference>
<dbReference type="PROSITE" id="PS50893">
    <property type="entry name" value="ABC_TRANSPORTER_2"/>
    <property type="match status" value="1"/>
</dbReference>
<keyword evidence="2" id="KW-0813">Transport</keyword>
<dbReference type="InterPro" id="IPR039421">
    <property type="entry name" value="Type_1_exporter"/>
</dbReference>
<dbReference type="InterPro" id="IPR036640">
    <property type="entry name" value="ABC1_TM_sf"/>
</dbReference>
<evidence type="ECO:0000313" key="14">
    <source>
        <dbReference type="Proteomes" id="UP000774283"/>
    </source>
</evidence>
<accession>A0A9X5FBL9</accession>
<dbReference type="Pfam" id="PF00005">
    <property type="entry name" value="ABC_tran"/>
    <property type="match status" value="1"/>
</dbReference>
<dbReference type="InterPro" id="IPR003593">
    <property type="entry name" value="AAA+_ATPase"/>
</dbReference>
<reference evidence="13 14" key="1">
    <citation type="submission" date="2020-04" db="EMBL/GenBank/DDBJ databases">
        <title>MicrobeNet Type strains.</title>
        <authorList>
            <person name="Nicholson A.C."/>
        </authorList>
    </citation>
    <scope>NUCLEOTIDE SEQUENCE [LARGE SCALE GENOMIC DNA]</scope>
    <source>
        <strain evidence="13 14">ATCC BAA-789</strain>
    </source>
</reference>
<keyword evidence="6 13" id="KW-0067">ATP-binding</keyword>
<dbReference type="Gene3D" id="1.20.1560.10">
    <property type="entry name" value="ABC transporter type 1, transmembrane domain"/>
    <property type="match status" value="1"/>
</dbReference>
<feature type="domain" description="ABC transmembrane type-1" evidence="12">
    <location>
        <begin position="43"/>
        <end position="328"/>
    </location>
</feature>
<gene>
    <name evidence="13" type="ORF">HF995_09290</name>
</gene>
<dbReference type="SMART" id="SM00382">
    <property type="entry name" value="AAA"/>
    <property type="match status" value="1"/>
</dbReference>